<reference evidence="2 3" key="1">
    <citation type="journal article" date="2022" name="Gigascience">
        <title>A chromosome-level genome assembly and annotation of the desert horned lizard, Phrynosoma platyrhinos, provides insight into chromosomal rearrangements among reptiles.</title>
        <authorList>
            <person name="Koochekian N."/>
            <person name="Ascanio A."/>
            <person name="Farleigh K."/>
            <person name="Card D.C."/>
            <person name="Schield D.R."/>
            <person name="Castoe T.A."/>
            <person name="Jezkova T."/>
        </authorList>
    </citation>
    <scope>NUCLEOTIDE SEQUENCE [LARGE SCALE GENOMIC DNA]</scope>
    <source>
        <strain evidence="2">NK-2021</strain>
    </source>
</reference>
<keyword evidence="3" id="KW-1185">Reference proteome</keyword>
<dbReference type="Proteomes" id="UP000826234">
    <property type="component" value="Unassembled WGS sequence"/>
</dbReference>
<dbReference type="Gene3D" id="2.60.40.770">
    <property type="match status" value="1"/>
</dbReference>
<dbReference type="PANTHER" id="PTHR20838">
    <property type="entry name" value="LYMPHOCYTE ANTIGEN 86"/>
    <property type="match status" value="1"/>
</dbReference>
<evidence type="ECO:0000259" key="1">
    <source>
        <dbReference type="SMART" id="SM00737"/>
    </source>
</evidence>
<dbReference type="Pfam" id="PF02221">
    <property type="entry name" value="E1_DerP2_DerF2"/>
    <property type="match status" value="1"/>
</dbReference>
<sequence>MYFLRRHDNDPLQDFAFSFNSCSSGAPKKVNVRIATILRYPIRELSVDVSLTINGKKVPIYSKKICERDHPRFSFCGKKRGEYIYYEGPVSVGVHEIPQGDFNVTVQLFNEDHHTVICGDFVIKSHNQELLS</sequence>
<dbReference type="PANTHER" id="PTHR20838:SF0">
    <property type="entry name" value="LYMPHOCYTE ANTIGEN 86"/>
    <property type="match status" value="1"/>
</dbReference>
<evidence type="ECO:0000313" key="3">
    <source>
        <dbReference type="Proteomes" id="UP000826234"/>
    </source>
</evidence>
<comment type="caution">
    <text evidence="2">The sequence shown here is derived from an EMBL/GenBank/DDBJ whole genome shotgun (WGS) entry which is preliminary data.</text>
</comment>
<accession>A0ABQ7SKS6</accession>
<dbReference type="SUPFAM" id="SSF81296">
    <property type="entry name" value="E set domains"/>
    <property type="match status" value="1"/>
</dbReference>
<dbReference type="InterPro" id="IPR014756">
    <property type="entry name" value="Ig_E-set"/>
</dbReference>
<dbReference type="InterPro" id="IPR003172">
    <property type="entry name" value="ML_dom"/>
</dbReference>
<evidence type="ECO:0000313" key="2">
    <source>
        <dbReference type="EMBL" id="KAH0617943.1"/>
    </source>
</evidence>
<feature type="domain" description="MD-2-related lipid-recognition" evidence="1">
    <location>
        <begin position="8"/>
        <end position="123"/>
    </location>
</feature>
<protein>
    <recommendedName>
        <fullName evidence="1">MD-2-related lipid-recognition domain-containing protein</fullName>
    </recommendedName>
</protein>
<name>A0ABQ7SKS6_PHRPL</name>
<organism evidence="2 3">
    <name type="scientific">Phrynosoma platyrhinos</name>
    <name type="common">Desert horned lizard</name>
    <dbReference type="NCBI Taxonomy" id="52577"/>
    <lineage>
        <taxon>Eukaryota</taxon>
        <taxon>Metazoa</taxon>
        <taxon>Chordata</taxon>
        <taxon>Craniata</taxon>
        <taxon>Vertebrata</taxon>
        <taxon>Euteleostomi</taxon>
        <taxon>Lepidosauria</taxon>
        <taxon>Squamata</taxon>
        <taxon>Bifurcata</taxon>
        <taxon>Unidentata</taxon>
        <taxon>Episquamata</taxon>
        <taxon>Toxicofera</taxon>
        <taxon>Iguania</taxon>
        <taxon>Phrynosomatidae</taxon>
        <taxon>Phrynosomatinae</taxon>
        <taxon>Phrynosoma</taxon>
    </lineage>
</organism>
<dbReference type="SMART" id="SM00737">
    <property type="entry name" value="ML"/>
    <property type="match status" value="1"/>
</dbReference>
<dbReference type="EMBL" id="JAIPUX010005289">
    <property type="protein sequence ID" value="KAH0617943.1"/>
    <property type="molecule type" value="Genomic_DNA"/>
</dbReference>
<gene>
    <name evidence="2" type="ORF">JD844_016731</name>
</gene>
<proteinExistence type="predicted"/>
<dbReference type="InterPro" id="IPR039945">
    <property type="entry name" value="LY86"/>
</dbReference>